<keyword evidence="3" id="KW-0378">Hydrolase</keyword>
<dbReference type="KEGG" id="emo:DM558_02035"/>
<comment type="similarity">
    <text evidence="2 3">Belongs to the LOG family.</text>
</comment>
<evidence type="ECO:0000256" key="1">
    <source>
        <dbReference type="ARBA" id="ARBA00000274"/>
    </source>
</evidence>
<name>A0A3S9XB95_9GAMM</name>
<accession>A0A3S9XB95</accession>
<dbReference type="Proteomes" id="UP000273143">
    <property type="component" value="Chromosome"/>
</dbReference>
<dbReference type="Pfam" id="PF03641">
    <property type="entry name" value="Lysine_decarbox"/>
    <property type="match status" value="1"/>
</dbReference>
<dbReference type="RefSeq" id="WP_127161823.1">
    <property type="nucleotide sequence ID" value="NZ_CP029822.1"/>
</dbReference>
<gene>
    <name evidence="4" type="ORF">DM558_02035</name>
</gene>
<dbReference type="EC" id="3.2.2.n1" evidence="3"/>
<dbReference type="GO" id="GO:0009691">
    <property type="term" value="P:cytokinin biosynthetic process"/>
    <property type="evidence" value="ECO:0007669"/>
    <property type="project" value="UniProtKB-UniRule"/>
</dbReference>
<evidence type="ECO:0000313" key="4">
    <source>
        <dbReference type="EMBL" id="AZS49631.1"/>
    </source>
</evidence>
<dbReference type="SUPFAM" id="SSF102405">
    <property type="entry name" value="MCP/YpsA-like"/>
    <property type="match status" value="1"/>
</dbReference>
<protein>
    <recommendedName>
        <fullName evidence="3">Cytokinin riboside 5'-monophosphate phosphoribohydrolase</fullName>
        <ecNumber evidence="3">3.2.2.n1</ecNumber>
    </recommendedName>
</protein>
<dbReference type="Gene3D" id="3.40.50.450">
    <property type="match status" value="1"/>
</dbReference>
<keyword evidence="5" id="KW-1185">Reference proteome</keyword>
<evidence type="ECO:0000256" key="2">
    <source>
        <dbReference type="ARBA" id="ARBA00006763"/>
    </source>
</evidence>
<evidence type="ECO:0000256" key="3">
    <source>
        <dbReference type="RuleBase" id="RU363015"/>
    </source>
</evidence>
<dbReference type="NCBIfam" id="TIGR00730">
    <property type="entry name" value="Rossman fold protein, TIGR00730 family"/>
    <property type="match status" value="1"/>
</dbReference>
<reference evidence="5" key="1">
    <citation type="submission" date="2018-06" db="EMBL/GenBank/DDBJ databases">
        <title>Complete genome of Pseudomonas insecticola strain QZS01.</title>
        <authorList>
            <person name="Wang J."/>
            <person name="Su Q."/>
        </authorList>
    </citation>
    <scope>NUCLEOTIDE SEQUENCE [LARGE SCALE GENOMIC DNA]</scope>
    <source>
        <strain evidence="5">QZS01</strain>
    </source>
</reference>
<dbReference type="PANTHER" id="PTHR31223:SF70">
    <property type="entry name" value="LOG FAMILY PROTEIN YJL055W"/>
    <property type="match status" value="1"/>
</dbReference>
<dbReference type="PANTHER" id="PTHR31223">
    <property type="entry name" value="LOG FAMILY PROTEIN YJL055W"/>
    <property type="match status" value="1"/>
</dbReference>
<comment type="catalytic activity">
    <reaction evidence="1">
        <text>AMP + H2O = D-ribose 5-phosphate + adenine</text>
        <dbReference type="Rhea" id="RHEA:20129"/>
        <dbReference type="ChEBI" id="CHEBI:15377"/>
        <dbReference type="ChEBI" id="CHEBI:16708"/>
        <dbReference type="ChEBI" id="CHEBI:78346"/>
        <dbReference type="ChEBI" id="CHEBI:456215"/>
        <dbReference type="EC" id="3.2.2.4"/>
    </reaction>
</comment>
<sequence>MKRICIFCGSNKGNDPVYAEQATLLGQTLAKANIALVYGGTTAGLMGIVADAALAAGGEVIGIIPERLAEKSAMTHQGLSQLLVVESMHARKAKMAELSDGFIALPGGIGTFEELFEMLTWSQLGFHHKPTGVLNIKGFYDPLIQFLDSVIAAQFMKPEHRQLLINEAEPLKLLVKMRHYQAPTVNKWFDRPAT</sequence>
<organism evidence="4 5">
    <name type="scientific">Entomomonas moraniae</name>
    <dbReference type="NCBI Taxonomy" id="2213226"/>
    <lineage>
        <taxon>Bacteria</taxon>
        <taxon>Pseudomonadati</taxon>
        <taxon>Pseudomonadota</taxon>
        <taxon>Gammaproteobacteria</taxon>
        <taxon>Pseudomonadales</taxon>
        <taxon>Pseudomonadaceae</taxon>
        <taxon>Entomomonas</taxon>
    </lineage>
</organism>
<evidence type="ECO:0000313" key="5">
    <source>
        <dbReference type="Proteomes" id="UP000273143"/>
    </source>
</evidence>
<dbReference type="EMBL" id="CP029822">
    <property type="protein sequence ID" value="AZS49631.1"/>
    <property type="molecule type" value="Genomic_DNA"/>
</dbReference>
<dbReference type="GO" id="GO:0005829">
    <property type="term" value="C:cytosol"/>
    <property type="evidence" value="ECO:0007669"/>
    <property type="project" value="TreeGrafter"/>
</dbReference>
<dbReference type="GO" id="GO:0008714">
    <property type="term" value="F:AMP nucleosidase activity"/>
    <property type="evidence" value="ECO:0007669"/>
    <property type="project" value="UniProtKB-EC"/>
</dbReference>
<keyword evidence="3" id="KW-0203">Cytokinin biosynthesis</keyword>
<proteinExistence type="inferred from homology"/>
<dbReference type="AlphaFoldDB" id="A0A3S9XB95"/>
<dbReference type="InterPro" id="IPR005269">
    <property type="entry name" value="LOG"/>
</dbReference>
<dbReference type="InterPro" id="IPR031100">
    <property type="entry name" value="LOG_fam"/>
</dbReference>